<evidence type="ECO:0000313" key="2">
    <source>
        <dbReference type="EMBL" id="MBB4843412.1"/>
    </source>
</evidence>
<dbReference type="AlphaFoldDB" id="A0A840L9R4"/>
<name>A0A840L9R4_9BURK</name>
<reference evidence="2 3" key="1">
    <citation type="submission" date="2020-08" db="EMBL/GenBank/DDBJ databases">
        <title>Functional genomics of gut bacteria from endangered species of beetles.</title>
        <authorList>
            <person name="Carlos-Shanley C."/>
        </authorList>
    </citation>
    <scope>NUCLEOTIDE SEQUENCE [LARGE SCALE GENOMIC DNA]</scope>
    <source>
        <strain evidence="2 3">S00239</strain>
    </source>
</reference>
<protein>
    <recommendedName>
        <fullName evidence="4">DUF2130 domain-containing protein</fullName>
    </recommendedName>
</protein>
<proteinExistence type="predicted"/>
<evidence type="ECO:0000313" key="3">
    <source>
        <dbReference type="Proteomes" id="UP000562027"/>
    </source>
</evidence>
<dbReference type="Pfam" id="PF09903">
    <property type="entry name" value="DUF2130"/>
    <property type="match status" value="1"/>
</dbReference>
<sequence>MQDIKCPHCGKAFKIDETGYADILKQVRDGEFEQQLHERLELAEQDKRNAVELATTQVAAELKMAAATKDAEIQNLLARLDAKELAQKLAVAQALSTVEKERDGLANELAQARHDRQSASKLAEATLMNELQKAAAAKDAEIQGLRARLDAVALSQQLAISEAVGPVVKERDELKNGLERAALEKQLAEKSLKDRYETQIKDRDDAIERLRDMKARLSTKMVGETLEQHCETEFNRIRATAFPKAYFEKDNDARSGSKGDYIFRDLDAAGTEIVSIMFEMKNESDRTATKNRNEDFLKELDKDRTEKGCEYAVLVSLLEPESELYNTGIIDVFHRYPKMYVVRPQFFLPIITLLRNAALNSLKYKSELALVKAQNIDITKFETELDSFKTAFARNYDLASGHFQKAIAEIDKSIDHLQKTKDALLGTDRNLRLANDKAQDVTIKKLTRGNPTMAAKFAELKDRGPGLPE</sequence>
<dbReference type="RefSeq" id="WP_184298637.1">
    <property type="nucleotide sequence ID" value="NZ_JACHLP010000003.1"/>
</dbReference>
<comment type="caution">
    <text evidence="2">The sequence shown here is derived from an EMBL/GenBank/DDBJ whole genome shotgun (WGS) entry which is preliminary data.</text>
</comment>
<dbReference type="PIRSF" id="PIRSF005850">
    <property type="entry name" value="UCP005850"/>
    <property type="match status" value="1"/>
</dbReference>
<dbReference type="Proteomes" id="UP000562027">
    <property type="component" value="Unassembled WGS sequence"/>
</dbReference>
<dbReference type="EMBL" id="JACHLP010000003">
    <property type="protein sequence ID" value="MBB4843412.1"/>
    <property type="molecule type" value="Genomic_DNA"/>
</dbReference>
<dbReference type="InterPro" id="IPR019219">
    <property type="entry name" value="DUF2130"/>
</dbReference>
<evidence type="ECO:0000256" key="1">
    <source>
        <dbReference type="SAM" id="Coils"/>
    </source>
</evidence>
<accession>A0A840L9R4</accession>
<keyword evidence="1" id="KW-0175">Coiled coil</keyword>
<keyword evidence="3" id="KW-1185">Reference proteome</keyword>
<feature type="coiled-coil region" evidence="1">
    <location>
        <begin position="95"/>
        <end position="213"/>
    </location>
</feature>
<gene>
    <name evidence="2" type="ORF">HNP55_001931</name>
</gene>
<evidence type="ECO:0008006" key="4">
    <source>
        <dbReference type="Google" id="ProtNLM"/>
    </source>
</evidence>
<organism evidence="2 3">
    <name type="scientific">Roseateles oligotrophus</name>
    <dbReference type="NCBI Taxonomy" id="1769250"/>
    <lineage>
        <taxon>Bacteria</taxon>
        <taxon>Pseudomonadati</taxon>
        <taxon>Pseudomonadota</taxon>
        <taxon>Betaproteobacteria</taxon>
        <taxon>Burkholderiales</taxon>
        <taxon>Sphaerotilaceae</taxon>
        <taxon>Roseateles</taxon>
    </lineage>
</organism>